<dbReference type="InterPro" id="IPR027417">
    <property type="entry name" value="P-loop_NTPase"/>
</dbReference>
<evidence type="ECO:0000313" key="1">
    <source>
        <dbReference type="EMBL" id="GGB76006.1"/>
    </source>
</evidence>
<proteinExistence type="predicted"/>
<name>A0ABQ1JRU2_9GAMM</name>
<reference evidence="2" key="1">
    <citation type="journal article" date="2019" name="Int. J. Syst. Evol. Microbiol.">
        <title>The Global Catalogue of Microorganisms (GCM) 10K type strain sequencing project: providing services to taxonomists for standard genome sequencing and annotation.</title>
        <authorList>
            <consortium name="The Broad Institute Genomics Platform"/>
            <consortium name="The Broad Institute Genome Sequencing Center for Infectious Disease"/>
            <person name="Wu L."/>
            <person name="Ma J."/>
        </authorList>
    </citation>
    <scope>NUCLEOTIDE SEQUENCE [LARGE SCALE GENOMIC DNA]</scope>
    <source>
        <strain evidence="2">CGMCC 1.15339</strain>
    </source>
</reference>
<gene>
    <name evidence="1" type="ORF">GCM10011607_40370</name>
</gene>
<keyword evidence="2" id="KW-1185">Reference proteome</keyword>
<evidence type="ECO:0008006" key="3">
    <source>
        <dbReference type="Google" id="ProtNLM"/>
    </source>
</evidence>
<dbReference type="RefSeq" id="WP_223419172.1">
    <property type="nucleotide sequence ID" value="NZ_BMII01000057.1"/>
</dbReference>
<sequence length="309" mass="34035">MSIGSVVGWANKLKKNLWWRYAIKLAAEKGELGDDDFVLLLAVAKMEQGLKDQDESYAGYITPLDLTGFGKEQNAVNLKSIGKVSHVSALVSDALLEFETNGLTAVYGDNGSGKSSYAKILKNACLTRGNTPKILPNIYEEETGDPAAEISIVIGQEQHDVAWSLSTVAREDLKSIRIFDNTSATHYISGEDTIEYKPAGMKLLSQLMRACEFVRTDSDIQIRLYNTATPLPTFSSASKVFTFVSTLSDKTKVEDVDALCLSKEQEDSIQVNHAELVKLKTSTPEQIRKVYNDRCKGLQPLLDRELTAA</sequence>
<dbReference type="Proteomes" id="UP000617555">
    <property type="component" value="Unassembled WGS sequence"/>
</dbReference>
<dbReference type="Gene3D" id="3.40.50.300">
    <property type="entry name" value="P-loop containing nucleotide triphosphate hydrolases"/>
    <property type="match status" value="1"/>
</dbReference>
<organism evidence="1 2">
    <name type="scientific">Shewanella inventionis</name>
    <dbReference type="NCBI Taxonomy" id="1738770"/>
    <lineage>
        <taxon>Bacteria</taxon>
        <taxon>Pseudomonadati</taxon>
        <taxon>Pseudomonadota</taxon>
        <taxon>Gammaproteobacteria</taxon>
        <taxon>Alteromonadales</taxon>
        <taxon>Shewanellaceae</taxon>
        <taxon>Shewanella</taxon>
    </lineage>
</organism>
<evidence type="ECO:0000313" key="2">
    <source>
        <dbReference type="Proteomes" id="UP000617555"/>
    </source>
</evidence>
<accession>A0ABQ1JRU2</accession>
<protein>
    <recommendedName>
        <fullName evidence="3">ATP-binding protein</fullName>
    </recommendedName>
</protein>
<comment type="caution">
    <text evidence="1">The sequence shown here is derived from an EMBL/GenBank/DDBJ whole genome shotgun (WGS) entry which is preliminary data.</text>
</comment>
<dbReference type="SUPFAM" id="SSF52540">
    <property type="entry name" value="P-loop containing nucleoside triphosphate hydrolases"/>
    <property type="match status" value="1"/>
</dbReference>
<dbReference type="EMBL" id="BMII01000057">
    <property type="protein sequence ID" value="GGB76006.1"/>
    <property type="molecule type" value="Genomic_DNA"/>
</dbReference>